<name>A0A317C957_9GAMM</name>
<keyword evidence="3" id="KW-1185">Reference proteome</keyword>
<dbReference type="Gene3D" id="3.40.50.300">
    <property type="entry name" value="P-loop containing nucleotide triphosphate hydrolases"/>
    <property type="match status" value="1"/>
</dbReference>
<proteinExistence type="predicted"/>
<dbReference type="InterPro" id="IPR027417">
    <property type="entry name" value="P-loop_NTPase"/>
</dbReference>
<reference evidence="2 3" key="1">
    <citation type="submission" date="2018-05" db="EMBL/GenBank/DDBJ databases">
        <title>Leucothrix arctica sp. nov., isolated from Arctic seawater.</title>
        <authorList>
            <person name="Choi A."/>
            <person name="Baek K."/>
        </authorList>
    </citation>
    <scope>NUCLEOTIDE SEQUENCE [LARGE SCALE GENOMIC DNA]</scope>
    <source>
        <strain evidence="2 3">IMCC9719</strain>
    </source>
</reference>
<dbReference type="PANTHER" id="PTHR34825:SF1">
    <property type="entry name" value="AAA-ATPASE-LIKE DOMAIN-CONTAINING PROTEIN"/>
    <property type="match status" value="1"/>
</dbReference>
<evidence type="ECO:0000313" key="2">
    <source>
        <dbReference type="EMBL" id="PWQ94877.1"/>
    </source>
</evidence>
<comment type="caution">
    <text evidence="2">The sequence shown here is derived from an EMBL/GenBank/DDBJ whole genome shotgun (WGS) entry which is preliminary data.</text>
</comment>
<dbReference type="PANTHER" id="PTHR34825">
    <property type="entry name" value="CONSERVED PROTEIN, WITH A WEAK D-GALACTARATE DEHYDRATASE/ALTRONATE HYDROLASE DOMAIN"/>
    <property type="match status" value="1"/>
</dbReference>
<evidence type="ECO:0000313" key="3">
    <source>
        <dbReference type="Proteomes" id="UP000245506"/>
    </source>
</evidence>
<accession>A0A317C957</accession>
<dbReference type="Proteomes" id="UP000245506">
    <property type="component" value="Unassembled WGS sequence"/>
</dbReference>
<dbReference type="EMBL" id="QGKL01000038">
    <property type="protein sequence ID" value="PWQ94877.1"/>
    <property type="molecule type" value="Genomic_DNA"/>
</dbReference>
<organism evidence="2 3">
    <name type="scientific">Leucothrix arctica</name>
    <dbReference type="NCBI Taxonomy" id="1481894"/>
    <lineage>
        <taxon>Bacteria</taxon>
        <taxon>Pseudomonadati</taxon>
        <taxon>Pseudomonadota</taxon>
        <taxon>Gammaproteobacteria</taxon>
        <taxon>Thiotrichales</taxon>
        <taxon>Thiotrichaceae</taxon>
        <taxon>Leucothrix</taxon>
    </lineage>
</organism>
<gene>
    <name evidence="2" type="ORF">DKT75_14085</name>
</gene>
<protein>
    <recommendedName>
        <fullName evidence="1">AAA-ATPase-like domain-containing protein</fullName>
    </recommendedName>
</protein>
<sequence length="514" mass="59428">MSRKKLPIGIQTFSEIRQGGYYYVDKTSLALDMVENGKHYFLSRPRRFGKSLFLDTLKEIFEGNEALFEGLAIHDKWDWSVKYPVLRFSFGRKNYNQQQSLAESLNQQLSRLEQTFDVKRQFDDAGSRFADLMDNVSSKAKLPVVVLIDEYDKPILDAISSPELAKENRDFLRGFYSTIKDYDSHIKFTLLTGVSKFSKVSLFSGLNNLTDITLDPRYSTICGYTDHDIDTIFAPELTGLDREQVKEWYNGYNWLGGSVYNPFDVLQLFDRREFKNYWFETGTPTFLIDLISTQKVPTPNLSSRNSDDALLSSFDLENMPIEAVMFQTGYLTIKDSTDLGGNRFYRLGYPNKEVYQSLNNSLLQYLVQNTETQVTQRMSLYTLLLENDFDGLKQLFHSFFASIPHHWYSNNKIQNYEGFYASVFYSYFAALGLDVTVEDCTNVGRIDMTLKFNSQVYIFEFKVVELAPDGNALQQIKDKGYADKYRALKQPIYMVGVEFSKDSRNVIGFEVEQT</sequence>
<dbReference type="Pfam" id="PF08011">
    <property type="entry name" value="PDDEXK_9"/>
    <property type="match status" value="1"/>
</dbReference>
<dbReference type="InterPro" id="IPR012547">
    <property type="entry name" value="PDDEXK_9"/>
</dbReference>
<dbReference type="Pfam" id="PF09820">
    <property type="entry name" value="AAA-ATPase_like"/>
    <property type="match status" value="1"/>
</dbReference>
<dbReference type="OrthoDB" id="7060064at2"/>
<dbReference type="InterPro" id="IPR018631">
    <property type="entry name" value="AAA-ATPase-like_dom"/>
</dbReference>
<evidence type="ECO:0000259" key="1">
    <source>
        <dbReference type="Pfam" id="PF09820"/>
    </source>
</evidence>
<feature type="domain" description="AAA-ATPase-like" evidence="1">
    <location>
        <begin position="7"/>
        <end position="203"/>
    </location>
</feature>
<dbReference type="RefSeq" id="WP_109824080.1">
    <property type="nucleotide sequence ID" value="NZ_QGKL01000038.1"/>
</dbReference>
<dbReference type="AlphaFoldDB" id="A0A317C957"/>